<reference evidence="1" key="1">
    <citation type="submission" date="2014-11" db="EMBL/GenBank/DDBJ databases">
        <authorList>
            <person name="Amaro Gonzalez C."/>
        </authorList>
    </citation>
    <scope>NUCLEOTIDE SEQUENCE</scope>
</reference>
<dbReference type="EMBL" id="GBXM01104461">
    <property type="protein sequence ID" value="JAH04116.1"/>
    <property type="molecule type" value="Transcribed_RNA"/>
</dbReference>
<proteinExistence type="predicted"/>
<organism evidence="1">
    <name type="scientific">Anguilla anguilla</name>
    <name type="common">European freshwater eel</name>
    <name type="synonym">Muraena anguilla</name>
    <dbReference type="NCBI Taxonomy" id="7936"/>
    <lineage>
        <taxon>Eukaryota</taxon>
        <taxon>Metazoa</taxon>
        <taxon>Chordata</taxon>
        <taxon>Craniata</taxon>
        <taxon>Vertebrata</taxon>
        <taxon>Euteleostomi</taxon>
        <taxon>Actinopterygii</taxon>
        <taxon>Neopterygii</taxon>
        <taxon>Teleostei</taxon>
        <taxon>Anguilliformes</taxon>
        <taxon>Anguillidae</taxon>
        <taxon>Anguilla</taxon>
    </lineage>
</organism>
<name>A0A0E9PHL4_ANGAN</name>
<protein>
    <submittedName>
        <fullName evidence="1">Uncharacterized protein</fullName>
    </submittedName>
</protein>
<reference evidence="1" key="2">
    <citation type="journal article" date="2015" name="Fish Shellfish Immunol.">
        <title>Early steps in the European eel (Anguilla anguilla)-Vibrio vulnificus interaction in the gills: Role of the RtxA13 toxin.</title>
        <authorList>
            <person name="Callol A."/>
            <person name="Pajuelo D."/>
            <person name="Ebbesson L."/>
            <person name="Teles M."/>
            <person name="MacKenzie S."/>
            <person name="Amaro C."/>
        </authorList>
    </citation>
    <scope>NUCLEOTIDE SEQUENCE</scope>
</reference>
<dbReference type="AlphaFoldDB" id="A0A0E9PHL4"/>
<sequence>MTLWKHCLTGPFCTDLSKDIFFLTNQNK</sequence>
<accession>A0A0E9PHL4</accession>
<evidence type="ECO:0000313" key="1">
    <source>
        <dbReference type="EMBL" id="JAH04116.1"/>
    </source>
</evidence>